<dbReference type="EMBL" id="HBUE01025905">
    <property type="protein sequence ID" value="CAG6454381.1"/>
    <property type="molecule type" value="Transcribed_RNA"/>
</dbReference>
<name>A0A8D8AC67_CULPI</name>
<evidence type="ECO:0000256" key="1">
    <source>
        <dbReference type="SAM" id="Phobius"/>
    </source>
</evidence>
<keyword evidence="1" id="KW-0812">Transmembrane</keyword>
<keyword evidence="1" id="KW-0472">Membrane</keyword>
<dbReference type="AlphaFoldDB" id="A0A8D8AC67"/>
<keyword evidence="1" id="KW-1133">Transmembrane helix</keyword>
<organism evidence="2">
    <name type="scientific">Culex pipiens</name>
    <name type="common">House mosquito</name>
    <dbReference type="NCBI Taxonomy" id="7175"/>
    <lineage>
        <taxon>Eukaryota</taxon>
        <taxon>Metazoa</taxon>
        <taxon>Ecdysozoa</taxon>
        <taxon>Arthropoda</taxon>
        <taxon>Hexapoda</taxon>
        <taxon>Insecta</taxon>
        <taxon>Pterygota</taxon>
        <taxon>Neoptera</taxon>
        <taxon>Endopterygota</taxon>
        <taxon>Diptera</taxon>
        <taxon>Nematocera</taxon>
        <taxon>Culicoidea</taxon>
        <taxon>Culicidae</taxon>
        <taxon>Culicinae</taxon>
        <taxon>Culicini</taxon>
        <taxon>Culex</taxon>
        <taxon>Culex</taxon>
    </lineage>
</organism>
<accession>A0A8D8AC67</accession>
<evidence type="ECO:0000313" key="2">
    <source>
        <dbReference type="EMBL" id="CAG6454381.1"/>
    </source>
</evidence>
<sequence length="104" mass="12080">MCYSYNELNRRITKLYIYIYIYSNSPRKQHGKKCSDRVFFSGGSLAEIIRPAFFCLAITVTYAVFGWFEIWPFSPILAKTTFFSKNHISASPHSTSTVLYANER</sequence>
<proteinExistence type="predicted"/>
<reference evidence="2" key="1">
    <citation type="submission" date="2021-05" db="EMBL/GenBank/DDBJ databases">
        <authorList>
            <person name="Alioto T."/>
            <person name="Alioto T."/>
            <person name="Gomez Garrido J."/>
        </authorList>
    </citation>
    <scope>NUCLEOTIDE SEQUENCE</scope>
</reference>
<feature type="transmembrane region" description="Helical" evidence="1">
    <location>
        <begin position="48"/>
        <end position="68"/>
    </location>
</feature>
<protein>
    <submittedName>
        <fullName evidence="2">(northern house mosquito) hypothetical protein</fullName>
    </submittedName>
</protein>